<feature type="chain" id="PRO_5045615353" evidence="1">
    <location>
        <begin position="24"/>
        <end position="356"/>
    </location>
</feature>
<accession>A0ABW4BTV6</accession>
<feature type="signal peptide" evidence="1">
    <location>
        <begin position="1"/>
        <end position="23"/>
    </location>
</feature>
<evidence type="ECO:0000313" key="3">
    <source>
        <dbReference type="Proteomes" id="UP001597251"/>
    </source>
</evidence>
<name>A0ABW4BTV6_9LACO</name>
<comment type="caution">
    <text evidence="2">The sequence shown here is derived from an EMBL/GenBank/DDBJ whole genome shotgun (WGS) entry which is preliminary data.</text>
</comment>
<dbReference type="RefSeq" id="WP_125677366.1">
    <property type="nucleotide sequence ID" value="NZ_JBHTOI010000039.1"/>
</dbReference>
<keyword evidence="3" id="KW-1185">Reference proteome</keyword>
<dbReference type="EMBL" id="JBHTOI010000039">
    <property type="protein sequence ID" value="MFD1418351.1"/>
    <property type="molecule type" value="Genomic_DNA"/>
</dbReference>
<gene>
    <name evidence="2" type="ORF">ACFQ42_06335</name>
</gene>
<reference evidence="3" key="1">
    <citation type="journal article" date="2019" name="Int. J. Syst. Evol. Microbiol.">
        <title>The Global Catalogue of Microorganisms (GCM) 10K type strain sequencing project: providing services to taxonomists for standard genome sequencing and annotation.</title>
        <authorList>
            <consortium name="The Broad Institute Genomics Platform"/>
            <consortium name="The Broad Institute Genome Sequencing Center for Infectious Disease"/>
            <person name="Wu L."/>
            <person name="Ma J."/>
        </authorList>
    </citation>
    <scope>NUCLEOTIDE SEQUENCE [LARGE SCALE GENOMIC DNA]</scope>
    <source>
        <strain evidence="3">CCM 8936</strain>
    </source>
</reference>
<evidence type="ECO:0000313" key="2">
    <source>
        <dbReference type="EMBL" id="MFD1418351.1"/>
    </source>
</evidence>
<dbReference type="Proteomes" id="UP001597251">
    <property type="component" value="Unassembled WGS sequence"/>
</dbReference>
<sequence length="356" mass="38837">MRNKIKYAGITAVVLLTAAPMITSSLNSTTIKGSSVVDANVSNVNNSRVDVSEIQSADLQYPTEITVEEGSLVSNIDNNFSGYQLVSSEEGSKGTLIGTAKNVETGTLYDGKEYYSDPDLKNGIELGDTFTSEHSTLYRYVVIQFDDLAGNFLERISNGGAGGIYEGLTVNNSDQDLSIYLVSDSAMDKQKINVVPPTPVTPPVETPKEISGVAIVNHDNSFYHLYNENNEQIDHRALSANSHWQVDQVRTIDGEKQYRVSTNEWIKAENVSFIENAEVAHELTITPLSETQQIDLSDGSHHKLYNSDLEVSDVRALSGGTSWIVDKIGRDAHGGVYYGVSNNEFVKAGDGVTLIK</sequence>
<keyword evidence="1" id="KW-0732">Signal</keyword>
<organism evidence="2 3">
    <name type="scientific">Companilactobacillus keshanensis</name>
    <dbReference type="NCBI Taxonomy" id="2486003"/>
    <lineage>
        <taxon>Bacteria</taxon>
        <taxon>Bacillati</taxon>
        <taxon>Bacillota</taxon>
        <taxon>Bacilli</taxon>
        <taxon>Lactobacillales</taxon>
        <taxon>Lactobacillaceae</taxon>
        <taxon>Companilactobacillus</taxon>
    </lineage>
</organism>
<proteinExistence type="predicted"/>
<evidence type="ECO:0000256" key="1">
    <source>
        <dbReference type="SAM" id="SignalP"/>
    </source>
</evidence>
<protein>
    <submittedName>
        <fullName evidence="2">SLAP domain-containing protein</fullName>
    </submittedName>
</protein>